<reference evidence="2 3" key="1">
    <citation type="submission" date="2019-10" db="EMBL/GenBank/DDBJ databases">
        <title>Complete genome sequence of Variovorax paradoxus 5C-2.</title>
        <authorList>
            <person name="Gogoleva N.E."/>
            <person name="Balkin A.S."/>
        </authorList>
    </citation>
    <scope>NUCLEOTIDE SEQUENCE [LARGE SCALE GENOMIC DNA]</scope>
    <source>
        <strain evidence="2 3">5C-2</strain>
    </source>
</reference>
<gene>
    <name evidence="2" type="ORF">GFK26_17010</name>
</gene>
<accession>A0A5Q0M4D2</accession>
<protein>
    <submittedName>
        <fullName evidence="2">Suppressor of fused domain protein</fullName>
    </submittedName>
</protein>
<dbReference type="EMBL" id="CP045644">
    <property type="protein sequence ID" value="QFZ84339.1"/>
    <property type="molecule type" value="Genomic_DNA"/>
</dbReference>
<dbReference type="InterPro" id="IPR020941">
    <property type="entry name" value="SUFU-like_domain"/>
</dbReference>
<dbReference type="Proteomes" id="UP000326780">
    <property type="component" value="Chromosome"/>
</dbReference>
<evidence type="ECO:0000313" key="3">
    <source>
        <dbReference type="Proteomes" id="UP000326780"/>
    </source>
</evidence>
<feature type="domain" description="Suppressor of fused-like" evidence="1">
    <location>
        <begin position="89"/>
        <end position="257"/>
    </location>
</feature>
<organism evidence="2 3">
    <name type="scientific">Variovorax paradoxus</name>
    <dbReference type="NCBI Taxonomy" id="34073"/>
    <lineage>
        <taxon>Bacteria</taxon>
        <taxon>Pseudomonadati</taxon>
        <taxon>Pseudomonadota</taxon>
        <taxon>Betaproteobacteria</taxon>
        <taxon>Burkholderiales</taxon>
        <taxon>Comamonadaceae</taxon>
        <taxon>Variovorax</taxon>
    </lineage>
</organism>
<name>A0A5Q0M4D2_VARPD</name>
<proteinExistence type="predicted"/>
<dbReference type="InterPro" id="IPR037181">
    <property type="entry name" value="SUFU_N"/>
</dbReference>
<dbReference type="SUPFAM" id="SSF103359">
    <property type="entry name" value="Suppressor of Fused, N-terminal domain"/>
    <property type="match status" value="1"/>
</dbReference>
<evidence type="ECO:0000313" key="2">
    <source>
        <dbReference type="EMBL" id="QFZ84339.1"/>
    </source>
</evidence>
<dbReference type="AlphaFoldDB" id="A0A5Q0M4D2"/>
<evidence type="ECO:0000259" key="1">
    <source>
        <dbReference type="Pfam" id="PF05076"/>
    </source>
</evidence>
<dbReference type="Pfam" id="PF05076">
    <property type="entry name" value="SUFU"/>
    <property type="match status" value="1"/>
</dbReference>
<sequence>MARWSGCCALLPTSNGRRCIVRAVHAERRESPRSNEEDAPMSSMEDVWAYREETLYPRLFGPERTGIYVLDFDEFKALGAEDVDPCWLHLGVFEFAPTPVRNTWLYVTSGASTPWETEPADYDPDGYSWIGSELVIEVPSQPQDQWAIKLLRRLLAYNVLLAHSHFGEDKQPFDYGDRIPVGEAIREKGTVALRHVVLMEPKHYPAMAQLDSGRFDFLHLVGIGDSERDWAKAHSSEALLRLLEVHGGAPVTDARRKAVA</sequence>